<organism evidence="1 2">
    <name type="scientific">Globodera pallida</name>
    <name type="common">Potato cyst nematode worm</name>
    <name type="synonym">Heterodera pallida</name>
    <dbReference type="NCBI Taxonomy" id="36090"/>
    <lineage>
        <taxon>Eukaryota</taxon>
        <taxon>Metazoa</taxon>
        <taxon>Ecdysozoa</taxon>
        <taxon>Nematoda</taxon>
        <taxon>Chromadorea</taxon>
        <taxon>Rhabditida</taxon>
        <taxon>Tylenchina</taxon>
        <taxon>Tylenchomorpha</taxon>
        <taxon>Tylenchoidea</taxon>
        <taxon>Heteroderidae</taxon>
        <taxon>Heteroderinae</taxon>
        <taxon>Globodera</taxon>
    </lineage>
</organism>
<name>A0A183C4R1_GLOPA</name>
<evidence type="ECO:0000313" key="1">
    <source>
        <dbReference type="Proteomes" id="UP000050741"/>
    </source>
</evidence>
<evidence type="ECO:0000313" key="2">
    <source>
        <dbReference type="WBParaSite" id="GPLIN_000785500"/>
    </source>
</evidence>
<reference evidence="1" key="1">
    <citation type="submission" date="2013-12" db="EMBL/GenBank/DDBJ databases">
        <authorList>
            <person name="Aslett M."/>
        </authorList>
    </citation>
    <scope>NUCLEOTIDE SEQUENCE [LARGE SCALE GENOMIC DNA]</scope>
    <source>
        <strain evidence="1">Lindley</strain>
    </source>
</reference>
<protein>
    <submittedName>
        <fullName evidence="2">DUF1992 domain-containing protein</fullName>
    </submittedName>
</protein>
<sequence>KTRISHDRARLSPWVGENSVLRATGAVTRHGVMTELVNSIAHIHRFIEKNKKQLKDADERENDVDRIANNIINPERMGQFGPSELLPRQIPHEMLSACSDLFAERLRRDYEARLGATRARLVELKRAHREKLGQSGVRSYEWSTEVQKHHDIIIAQWKTINVHNVCVKWGLDGTGTFGKNRD</sequence>
<reference evidence="1" key="2">
    <citation type="submission" date="2014-05" db="EMBL/GenBank/DDBJ databases">
        <title>The genome and life-stage specific transcriptomes of Globodera pallida elucidate key aspects of plant parasitism by a cyst nematode.</title>
        <authorList>
            <person name="Cotton J.A."/>
            <person name="Lilley C.J."/>
            <person name="Jones L.M."/>
            <person name="Kikuchi T."/>
            <person name="Reid A.J."/>
            <person name="Thorpe P."/>
            <person name="Tsai I.J."/>
            <person name="Beasley H."/>
            <person name="Blok V."/>
            <person name="Cock P.J.A."/>
            <person name="Van den Akker S.E."/>
            <person name="Holroyd N."/>
            <person name="Hunt M."/>
            <person name="Mantelin S."/>
            <person name="Naghra H."/>
            <person name="Pain A."/>
            <person name="Palomares-Rius J.E."/>
            <person name="Zarowiecki M."/>
            <person name="Berriman M."/>
            <person name="Jones J.T."/>
            <person name="Urwin P.E."/>
        </authorList>
    </citation>
    <scope>NUCLEOTIDE SEQUENCE [LARGE SCALE GENOMIC DNA]</scope>
    <source>
        <strain evidence="1">Lindley</strain>
    </source>
</reference>
<proteinExistence type="predicted"/>
<keyword evidence="1" id="KW-1185">Reference proteome</keyword>
<reference evidence="2" key="3">
    <citation type="submission" date="2016-06" db="UniProtKB">
        <authorList>
            <consortium name="WormBaseParasite"/>
        </authorList>
    </citation>
    <scope>IDENTIFICATION</scope>
</reference>
<dbReference type="WBParaSite" id="GPLIN_000785500">
    <property type="protein sequence ID" value="GPLIN_000785500"/>
    <property type="gene ID" value="GPLIN_000785500"/>
</dbReference>
<dbReference type="AlphaFoldDB" id="A0A183C4R1"/>
<dbReference type="Proteomes" id="UP000050741">
    <property type="component" value="Unassembled WGS sequence"/>
</dbReference>
<accession>A0A183C4R1</accession>